<dbReference type="Gene3D" id="3.40.50.10930">
    <property type="match status" value="1"/>
</dbReference>
<dbReference type="EMBL" id="CP121472">
    <property type="protein sequence ID" value="WPL15742.1"/>
    <property type="molecule type" value="Genomic_DNA"/>
</dbReference>
<comment type="similarity">
    <text evidence="10">Belongs to the RecC family.</text>
</comment>
<dbReference type="Proteomes" id="UP001432180">
    <property type="component" value="Chromosome"/>
</dbReference>
<dbReference type="Pfam" id="PF17946">
    <property type="entry name" value="RecC_C"/>
    <property type="match status" value="1"/>
</dbReference>
<comment type="function">
    <text evidence="10">A helicase/nuclease that prepares dsDNA breaks (DSB) for recombinational DNA repair. Binds to DSBs and unwinds DNA via a highly rapid and processive ATP-dependent bidirectional helicase activity. Unwinds dsDNA until it encounters a Chi (crossover hotspot instigator) sequence from the 3' direction. Cuts ssDNA a few nucleotides 3' to the Chi site. The properties and activities of the enzyme are changed at Chi. The Chi-altered holoenzyme produces a long 3'-ssDNA overhang and facilitates RecA-binding to the ssDNA for homologous DNA recombination and repair. Holoenzyme degrades any linearized DNA that is unable to undergo homologous recombination. In the holoenzyme this subunit recognizes the wild-type Chi sequence, and when added to isolated RecB increases its ATP-dependent helicase processivity.</text>
</comment>
<evidence type="ECO:0000256" key="8">
    <source>
        <dbReference type="ARBA" id="ARBA00023125"/>
    </source>
</evidence>
<evidence type="ECO:0000256" key="7">
    <source>
        <dbReference type="ARBA" id="ARBA00022840"/>
    </source>
</evidence>
<evidence type="ECO:0000256" key="10">
    <source>
        <dbReference type="HAMAP-Rule" id="MF_01486"/>
    </source>
</evidence>
<feature type="domain" description="RecC C-terminal" evidence="11">
    <location>
        <begin position="795"/>
        <end position="1017"/>
    </location>
</feature>
<evidence type="ECO:0000313" key="12">
    <source>
        <dbReference type="EMBL" id="WPL15742.1"/>
    </source>
</evidence>
<dbReference type="NCBIfam" id="TIGR01450">
    <property type="entry name" value="recC"/>
    <property type="match status" value="1"/>
</dbReference>
<keyword evidence="1 10" id="KW-0540">Nuclease</keyword>
<keyword evidence="2 10" id="KW-0547">Nucleotide-binding</keyword>
<evidence type="ECO:0000256" key="6">
    <source>
        <dbReference type="ARBA" id="ARBA00022839"/>
    </source>
</evidence>
<dbReference type="Gene3D" id="3.40.50.300">
    <property type="entry name" value="P-loop containing nucleotide triphosphate hydrolases"/>
    <property type="match status" value="1"/>
</dbReference>
<dbReference type="Gene3D" id="1.10.10.990">
    <property type="match status" value="1"/>
</dbReference>
<evidence type="ECO:0000256" key="4">
    <source>
        <dbReference type="ARBA" id="ARBA00022801"/>
    </source>
</evidence>
<dbReference type="SUPFAM" id="SSF52540">
    <property type="entry name" value="P-loop containing nucleoside triphosphate hydrolases"/>
    <property type="match status" value="2"/>
</dbReference>
<evidence type="ECO:0000256" key="2">
    <source>
        <dbReference type="ARBA" id="ARBA00022741"/>
    </source>
</evidence>
<dbReference type="Gene3D" id="1.10.486.10">
    <property type="entry name" value="PCRA, domain 4"/>
    <property type="match status" value="1"/>
</dbReference>
<dbReference type="Pfam" id="PF04257">
    <property type="entry name" value="Exonuc_V_gamma"/>
    <property type="match status" value="1"/>
</dbReference>
<evidence type="ECO:0000256" key="9">
    <source>
        <dbReference type="ARBA" id="ARBA00023204"/>
    </source>
</evidence>
<reference evidence="12 13" key="1">
    <citation type="journal article" date="2023" name="Microorganisms">
        <title>Thiorhodovibrio frisius and Trv. litoralis spp. nov., Two Novel Members from a Clade of Fastidious Purple Sulfur Bacteria That Exhibit Unique Red-Shifted Light-Harvesting Capabilities.</title>
        <authorList>
            <person name="Methner A."/>
            <person name="Kuzyk S.B."/>
            <person name="Petersen J."/>
            <person name="Bauer S."/>
            <person name="Brinkmann H."/>
            <person name="Sichau K."/>
            <person name="Wanner G."/>
            <person name="Wolf J."/>
            <person name="Neumann-Schaal M."/>
            <person name="Henke P."/>
            <person name="Tank M."/>
            <person name="Sproer C."/>
            <person name="Bunk B."/>
            <person name="Overmann J."/>
        </authorList>
    </citation>
    <scope>NUCLEOTIDE SEQUENCE [LARGE SCALE GENOMIC DNA]</scope>
    <source>
        <strain evidence="12 13">DSM 6702</strain>
    </source>
</reference>
<keyword evidence="3 10" id="KW-0227">DNA damage</keyword>
<keyword evidence="6 10" id="KW-0269">Exonuclease</keyword>
<dbReference type="SUPFAM" id="SSF52980">
    <property type="entry name" value="Restriction endonuclease-like"/>
    <property type="match status" value="1"/>
</dbReference>
<dbReference type="RefSeq" id="WP_328986294.1">
    <property type="nucleotide sequence ID" value="NZ_CP121472.1"/>
</dbReference>
<dbReference type="InterPro" id="IPR011335">
    <property type="entry name" value="Restrct_endonuc-II-like"/>
</dbReference>
<dbReference type="InterPro" id="IPR027417">
    <property type="entry name" value="P-loop_NTPase"/>
</dbReference>
<keyword evidence="7 10" id="KW-0067">ATP-binding</keyword>
<gene>
    <name evidence="10 12" type="primary">recC</name>
    <name evidence="12" type="ORF">Thiowin_00659</name>
</gene>
<accession>A0ABZ0S5B5</accession>
<evidence type="ECO:0000259" key="11">
    <source>
        <dbReference type="Pfam" id="PF17946"/>
    </source>
</evidence>
<evidence type="ECO:0000256" key="5">
    <source>
        <dbReference type="ARBA" id="ARBA00022806"/>
    </source>
</evidence>
<dbReference type="InterPro" id="IPR041500">
    <property type="entry name" value="RecC_C"/>
</dbReference>
<keyword evidence="8 10" id="KW-0238">DNA-binding</keyword>
<dbReference type="GO" id="GO:0008854">
    <property type="term" value="F:exodeoxyribonuclease V activity"/>
    <property type="evidence" value="ECO:0007669"/>
    <property type="project" value="UniProtKB-EC"/>
</dbReference>
<comment type="subunit">
    <text evidence="10">Heterotrimer of RecB, RecC and RecD. All subunits contribute to DNA-binding.</text>
</comment>
<comment type="miscellaneous">
    <text evidence="10">In the RecBCD complex, RecB has a slow 3'-5' helicase, an exonuclease activity and loads RecA onto ssDNA, RecD has a fast 5'-3' helicase activity, while RecC stimulates the ATPase and processivity of the RecB helicase and contributes to recognition of the Chi site.</text>
</comment>
<evidence type="ECO:0000256" key="1">
    <source>
        <dbReference type="ARBA" id="ARBA00022722"/>
    </source>
</evidence>
<dbReference type="PANTHER" id="PTHR30591:SF1">
    <property type="entry name" value="RECBCD ENZYME SUBUNIT RECC"/>
    <property type="match status" value="1"/>
</dbReference>
<dbReference type="InterPro" id="IPR013986">
    <property type="entry name" value="DExx_box_DNA_helicase_dom_sf"/>
</dbReference>
<proteinExistence type="inferred from homology"/>
<evidence type="ECO:0000256" key="3">
    <source>
        <dbReference type="ARBA" id="ARBA00022763"/>
    </source>
</evidence>
<name>A0ABZ0S5B5_9GAMM</name>
<organism evidence="12 13">
    <name type="scientific">Thiorhodovibrio winogradskyi</name>
    <dbReference type="NCBI Taxonomy" id="77007"/>
    <lineage>
        <taxon>Bacteria</taxon>
        <taxon>Pseudomonadati</taxon>
        <taxon>Pseudomonadota</taxon>
        <taxon>Gammaproteobacteria</taxon>
        <taxon>Chromatiales</taxon>
        <taxon>Chromatiaceae</taxon>
        <taxon>Thiorhodovibrio</taxon>
    </lineage>
</organism>
<dbReference type="PIRSF" id="PIRSF000980">
    <property type="entry name" value="RecC"/>
    <property type="match status" value="1"/>
</dbReference>
<keyword evidence="4 10" id="KW-0378">Hydrolase</keyword>
<keyword evidence="5 10" id="KW-0347">Helicase</keyword>
<protein>
    <recommendedName>
        <fullName evidence="10">RecBCD enzyme subunit RecC</fullName>
    </recommendedName>
    <alternativeName>
        <fullName evidence="10">Exonuclease V subunit RecC</fullName>
        <shortName evidence="10">ExoV subunit RecC</shortName>
    </alternativeName>
    <alternativeName>
        <fullName evidence="10">Helicase/nuclease RecBCD subunit RecC</fullName>
    </alternativeName>
</protein>
<dbReference type="PANTHER" id="PTHR30591">
    <property type="entry name" value="RECBCD ENZYME SUBUNIT RECC"/>
    <property type="match status" value="1"/>
</dbReference>
<dbReference type="Gene3D" id="1.10.10.160">
    <property type="match status" value="1"/>
</dbReference>
<sequence length="1082" mass="119758">MLRVHHSNRLEQLIDVLATQEHAAGQDPFAREVIVVPNQGMARWVSQQLAMRRGIAANIDYPLPASFFWRMLKSWLPEAPEQDAYQQGALTWRMFRLLPEMIAAPAFADLKRYLDADLSDLRRFELAAQLASLFDQYLVYRHDLCLDFERGAAPEDWQAILWRAVAAGVGSAHRARLVAEFEQAITAGTPPAVPLPKTVSLFGVGALAPVQVRMLGALADHTEVVLYYLNPCREYWADVEDERRLARRRARARRAALPDPTGMLDIGNPLLASLGHAGQVFLDQLLELGGEDSEHFLEPEGDSLLACLQRDLLNLADRRSLDATTRTSISPDDLSFRVHGAHGPLREVQVLHDRLLDLVEKLPGLEPRDILVMAPDIDLYAPYVEAVFGAAEPTLRLPWTLADRKPGAGQSLVAAIKTLLGLHQSRLTASDVLALLAVPALQRRFGVTESSRERLASFINDAGIRWGLDADSRRALGLPAEALNTWAFGLARLFLGYAMPPEWADRPYQGVRPYADIDAGDVDVLGALQSLVDALSQWRHRLKHTRTGADWMQRINALLETFFDAEEDAELALLDAVRATMEQTLTQQRLAGVEEPISSDLVGALIRQALDEPGGAYGFLTGRVTFTNMVPMRSIPHRVVAILGMEADAFPRAQRPLSFDRIATEPRRGDRSRRRDDRYLFLECLLAARDAVHISWAAHGPRDNSPRACSVVVDEVLDYIDAAFRIEGAETPRDRLVVHHPLQPFSPAHFDGVRPAVASYSTRWCEAARALEDSRLAPFIEEPLAAPDLSPRPSPREVELHDLLGFLRDPSGHFLRKRIGLRLPRSEDAPSDDEPFIVGTGLARYGLRTALLDSRQAGFGDDDILATLRAAGVLPHGTFGAQQTRQELALVDDLIARRTPLLGEPLDPVDVDLEIGEFRLVGELHPLTTAGLVLTRPAKLKPKDRLNAWVRHLVLCAAAPAGVKASTAYVAEDVTLMLDAVQDPVDQLADLLALYWEGLSRPVPFFPATSFAWCDQQTDEAVANSWDGGYYAAGESQELAVRMAFRGQDALADPFKALALRIYQPIAEVSRQIKAGEERKSS</sequence>
<keyword evidence="9 10" id="KW-0234">DNA repair</keyword>
<evidence type="ECO:0000313" key="13">
    <source>
        <dbReference type="Proteomes" id="UP001432180"/>
    </source>
</evidence>
<dbReference type="HAMAP" id="MF_01486">
    <property type="entry name" value="RecC"/>
    <property type="match status" value="1"/>
</dbReference>
<dbReference type="InterPro" id="IPR006697">
    <property type="entry name" value="RecC"/>
</dbReference>
<keyword evidence="13" id="KW-1185">Reference proteome</keyword>